<dbReference type="Proteomes" id="UP000327157">
    <property type="component" value="Unassembled WGS sequence"/>
</dbReference>
<evidence type="ECO:0000313" key="2">
    <source>
        <dbReference type="Proteomes" id="UP000327157"/>
    </source>
</evidence>
<sequence length="55" mass="6637">MVPDELKKSMVQELSRKYLDDLFKMQFLQWKFDVQRAAERMRVADTPTDALEEEE</sequence>
<name>A0A5N5GN28_9ROSA</name>
<proteinExistence type="predicted"/>
<reference evidence="1 2" key="1">
    <citation type="submission" date="2019-09" db="EMBL/GenBank/DDBJ databases">
        <authorList>
            <person name="Ou C."/>
        </authorList>
    </citation>
    <scope>NUCLEOTIDE SEQUENCE [LARGE SCALE GENOMIC DNA]</scope>
    <source>
        <strain evidence="1">S2</strain>
        <tissue evidence="1">Leaf</tissue>
    </source>
</reference>
<gene>
    <name evidence="1" type="ORF">D8674_036834</name>
</gene>
<comment type="caution">
    <text evidence="1">The sequence shown here is derived from an EMBL/GenBank/DDBJ whole genome shotgun (WGS) entry which is preliminary data.</text>
</comment>
<dbReference type="AlphaFoldDB" id="A0A5N5GN28"/>
<dbReference type="EMBL" id="SMOL01000468">
    <property type="protein sequence ID" value="KAB2612154.1"/>
    <property type="molecule type" value="Genomic_DNA"/>
</dbReference>
<evidence type="ECO:0000313" key="1">
    <source>
        <dbReference type="EMBL" id="KAB2612154.1"/>
    </source>
</evidence>
<keyword evidence="2" id="KW-1185">Reference proteome</keyword>
<organism evidence="1 2">
    <name type="scientific">Pyrus ussuriensis x Pyrus communis</name>
    <dbReference type="NCBI Taxonomy" id="2448454"/>
    <lineage>
        <taxon>Eukaryota</taxon>
        <taxon>Viridiplantae</taxon>
        <taxon>Streptophyta</taxon>
        <taxon>Embryophyta</taxon>
        <taxon>Tracheophyta</taxon>
        <taxon>Spermatophyta</taxon>
        <taxon>Magnoliopsida</taxon>
        <taxon>eudicotyledons</taxon>
        <taxon>Gunneridae</taxon>
        <taxon>Pentapetalae</taxon>
        <taxon>rosids</taxon>
        <taxon>fabids</taxon>
        <taxon>Rosales</taxon>
        <taxon>Rosaceae</taxon>
        <taxon>Amygdaloideae</taxon>
        <taxon>Maleae</taxon>
        <taxon>Pyrus</taxon>
    </lineage>
</organism>
<protein>
    <submittedName>
        <fullName evidence="1">Cytochrome P450 CYP736A12-like</fullName>
    </submittedName>
</protein>
<reference evidence="1 2" key="2">
    <citation type="submission" date="2019-11" db="EMBL/GenBank/DDBJ databases">
        <title>A de novo genome assembly of a pear dwarfing rootstock.</title>
        <authorList>
            <person name="Wang F."/>
            <person name="Wang J."/>
            <person name="Li S."/>
            <person name="Zhang Y."/>
            <person name="Fang M."/>
            <person name="Ma L."/>
            <person name="Zhao Y."/>
            <person name="Jiang S."/>
        </authorList>
    </citation>
    <scope>NUCLEOTIDE SEQUENCE [LARGE SCALE GENOMIC DNA]</scope>
    <source>
        <strain evidence="1">S2</strain>
        <tissue evidence="1">Leaf</tissue>
    </source>
</reference>
<accession>A0A5N5GN28</accession>